<dbReference type="AlphaFoldDB" id="L9L2H0"/>
<reference evidence="2" key="2">
    <citation type="journal article" date="2013" name="Nat. Commun.">
        <title>Genome of the Chinese tree shrew.</title>
        <authorList>
            <person name="Fan Y."/>
            <person name="Huang Z.Y."/>
            <person name="Cao C.C."/>
            <person name="Chen C.S."/>
            <person name="Chen Y.X."/>
            <person name="Fan D.D."/>
            <person name="He J."/>
            <person name="Hou H.L."/>
            <person name="Hu L."/>
            <person name="Hu X.T."/>
            <person name="Jiang X.T."/>
            <person name="Lai R."/>
            <person name="Lang Y.S."/>
            <person name="Liang B."/>
            <person name="Liao S.G."/>
            <person name="Mu D."/>
            <person name="Ma Y.Y."/>
            <person name="Niu Y.Y."/>
            <person name="Sun X.Q."/>
            <person name="Xia J.Q."/>
            <person name="Xiao J."/>
            <person name="Xiong Z.Q."/>
            <person name="Xu L."/>
            <person name="Yang L."/>
            <person name="Zhang Y."/>
            <person name="Zhao W."/>
            <person name="Zhao X.D."/>
            <person name="Zheng Y.T."/>
            <person name="Zhou J.M."/>
            <person name="Zhu Y.B."/>
            <person name="Zhang G.J."/>
            <person name="Wang J."/>
            <person name="Yao Y.G."/>
        </authorList>
    </citation>
    <scope>NUCLEOTIDE SEQUENCE [LARGE SCALE GENOMIC DNA]</scope>
</reference>
<dbReference type="EMBL" id="KB320606">
    <property type="protein sequence ID" value="ELW67572.1"/>
    <property type="molecule type" value="Genomic_DNA"/>
</dbReference>
<reference evidence="2" key="1">
    <citation type="submission" date="2012-07" db="EMBL/GenBank/DDBJ databases">
        <title>Genome of the Chinese tree shrew, a rising model animal genetically related to primates.</title>
        <authorList>
            <person name="Zhang G."/>
            <person name="Fan Y."/>
            <person name="Yao Y."/>
            <person name="Huang Z."/>
        </authorList>
    </citation>
    <scope>NUCLEOTIDE SEQUENCE [LARGE SCALE GENOMIC DNA]</scope>
</reference>
<gene>
    <name evidence="1" type="ORF">TREES_T100000348</name>
</gene>
<organism evidence="1 2">
    <name type="scientific">Tupaia chinensis</name>
    <name type="common">Chinese tree shrew</name>
    <name type="synonym">Tupaia belangeri chinensis</name>
    <dbReference type="NCBI Taxonomy" id="246437"/>
    <lineage>
        <taxon>Eukaryota</taxon>
        <taxon>Metazoa</taxon>
        <taxon>Chordata</taxon>
        <taxon>Craniata</taxon>
        <taxon>Vertebrata</taxon>
        <taxon>Euteleostomi</taxon>
        <taxon>Mammalia</taxon>
        <taxon>Eutheria</taxon>
        <taxon>Euarchontoglires</taxon>
        <taxon>Scandentia</taxon>
        <taxon>Tupaiidae</taxon>
        <taxon>Tupaia</taxon>
    </lineage>
</organism>
<accession>L9L2H0</accession>
<dbReference type="InParanoid" id="L9L2H0"/>
<protein>
    <submittedName>
        <fullName evidence="1">Uncharacterized protein</fullName>
    </submittedName>
</protein>
<evidence type="ECO:0000313" key="1">
    <source>
        <dbReference type="EMBL" id="ELW67572.1"/>
    </source>
</evidence>
<sequence>MLEALGNLVNYTDPQAYSRYKNYSIASSKLYKYSQLLQGIWDTISWLLVMMKRYPEELTFRVMVWENLERKLSSEPFMRHLV</sequence>
<proteinExistence type="predicted"/>
<name>L9L2H0_TUPCH</name>
<dbReference type="Proteomes" id="UP000011518">
    <property type="component" value="Unassembled WGS sequence"/>
</dbReference>
<evidence type="ECO:0000313" key="2">
    <source>
        <dbReference type="Proteomes" id="UP000011518"/>
    </source>
</evidence>
<keyword evidence="2" id="KW-1185">Reference proteome</keyword>